<name>J9H0G1_9ZZZZ</name>
<dbReference type="AlphaFoldDB" id="J9H0G1"/>
<evidence type="ECO:0000313" key="1">
    <source>
        <dbReference type="EMBL" id="EJX09108.1"/>
    </source>
</evidence>
<proteinExistence type="predicted"/>
<reference evidence="1" key="1">
    <citation type="journal article" date="2012" name="PLoS ONE">
        <title>Gene sets for utilization of primary and secondary nutrition supplies in the distal gut of endangered iberian lynx.</title>
        <authorList>
            <person name="Alcaide M."/>
            <person name="Messina E."/>
            <person name="Richter M."/>
            <person name="Bargiela R."/>
            <person name="Peplies J."/>
            <person name="Huws S.A."/>
            <person name="Newbold C.J."/>
            <person name="Golyshin P.N."/>
            <person name="Simon M.A."/>
            <person name="Lopez G."/>
            <person name="Yakimov M.M."/>
            <person name="Ferrer M."/>
        </authorList>
    </citation>
    <scope>NUCLEOTIDE SEQUENCE</scope>
</reference>
<protein>
    <submittedName>
        <fullName evidence="1">Uncharacterized protein</fullName>
    </submittedName>
</protein>
<accession>J9H0G1</accession>
<sequence length="104" mass="12078">MKHIMHQPESLFSVHGRSNHAQTAEVIEQIIFNVLQSWLCLFHGICFNTKCEKFCFSQTVISLGQLLFQHLTVLCTNRVKFIFAKRNTNTFFKTLSIGAHVHER</sequence>
<gene>
    <name evidence="1" type="ORF">EVA_02778</name>
</gene>
<dbReference type="EMBL" id="AMCI01000460">
    <property type="protein sequence ID" value="EJX09108.1"/>
    <property type="molecule type" value="Genomic_DNA"/>
</dbReference>
<organism evidence="1">
    <name type="scientific">gut metagenome</name>
    <dbReference type="NCBI Taxonomy" id="749906"/>
    <lineage>
        <taxon>unclassified sequences</taxon>
        <taxon>metagenomes</taxon>
        <taxon>organismal metagenomes</taxon>
    </lineage>
</organism>
<comment type="caution">
    <text evidence="1">The sequence shown here is derived from an EMBL/GenBank/DDBJ whole genome shotgun (WGS) entry which is preliminary data.</text>
</comment>